<keyword evidence="4" id="KW-0391">Immunity</keyword>
<dbReference type="GO" id="GO:0002376">
    <property type="term" value="P:immune system process"/>
    <property type="evidence" value="ECO:0007669"/>
    <property type="project" value="UniProtKB-KW"/>
</dbReference>
<dbReference type="InterPro" id="IPR036179">
    <property type="entry name" value="Ig-like_dom_sf"/>
</dbReference>
<comment type="subcellular location">
    <subcellularLocation>
        <location evidence="1">Cell membrane</location>
    </subcellularLocation>
</comment>
<reference evidence="10" key="2">
    <citation type="submission" date="2025-09" db="UniProtKB">
        <authorList>
            <consortium name="Ensembl"/>
        </authorList>
    </citation>
    <scope>IDENTIFICATION</scope>
</reference>
<dbReference type="Gene3D" id="2.60.40.10">
    <property type="entry name" value="Immunoglobulins"/>
    <property type="match status" value="2"/>
</dbReference>
<dbReference type="GO" id="GO:0009617">
    <property type="term" value="P:response to bacterium"/>
    <property type="evidence" value="ECO:0007669"/>
    <property type="project" value="TreeGrafter"/>
</dbReference>
<keyword evidence="8" id="KW-1133">Transmembrane helix</keyword>
<feature type="transmembrane region" description="Helical" evidence="8">
    <location>
        <begin position="7"/>
        <end position="31"/>
    </location>
</feature>
<evidence type="ECO:0000313" key="11">
    <source>
        <dbReference type="Proteomes" id="UP000264800"/>
    </source>
</evidence>
<evidence type="ECO:0000256" key="5">
    <source>
        <dbReference type="ARBA" id="ARBA00023136"/>
    </source>
</evidence>
<feature type="domain" description="Ig-like" evidence="9">
    <location>
        <begin position="147"/>
        <end position="235"/>
    </location>
</feature>
<evidence type="ECO:0000259" key="9">
    <source>
        <dbReference type="PROSITE" id="PS50835"/>
    </source>
</evidence>
<dbReference type="STRING" id="37003.ENSKMAP00000022809"/>
<evidence type="ECO:0000313" key="10">
    <source>
        <dbReference type="Ensembl" id="ENSKMAP00000022809.1"/>
    </source>
</evidence>
<dbReference type="Proteomes" id="UP000264800">
    <property type="component" value="Unplaced"/>
</dbReference>
<proteinExistence type="predicted"/>
<keyword evidence="11" id="KW-1185">Reference proteome</keyword>
<evidence type="ECO:0000256" key="1">
    <source>
        <dbReference type="ARBA" id="ARBA00004236"/>
    </source>
</evidence>
<reference evidence="10" key="1">
    <citation type="submission" date="2025-08" db="UniProtKB">
        <authorList>
            <consortium name="Ensembl"/>
        </authorList>
    </citation>
    <scope>IDENTIFICATION</scope>
</reference>
<dbReference type="InterPro" id="IPR013783">
    <property type="entry name" value="Ig-like_fold"/>
</dbReference>
<organism evidence="10 11">
    <name type="scientific">Kryptolebias marmoratus</name>
    <name type="common">Mangrove killifish</name>
    <name type="synonym">Rivulus marmoratus</name>
    <dbReference type="NCBI Taxonomy" id="37003"/>
    <lineage>
        <taxon>Eukaryota</taxon>
        <taxon>Metazoa</taxon>
        <taxon>Chordata</taxon>
        <taxon>Craniata</taxon>
        <taxon>Vertebrata</taxon>
        <taxon>Euteleostomi</taxon>
        <taxon>Actinopterygii</taxon>
        <taxon>Neopterygii</taxon>
        <taxon>Teleostei</taxon>
        <taxon>Neoteleostei</taxon>
        <taxon>Acanthomorphata</taxon>
        <taxon>Ovalentaria</taxon>
        <taxon>Atherinomorphae</taxon>
        <taxon>Cyprinodontiformes</taxon>
        <taxon>Rivulidae</taxon>
        <taxon>Kryptolebias</taxon>
    </lineage>
</organism>
<dbReference type="PANTHER" id="PTHR19433">
    <property type="entry name" value="T-CELL RECEPTOR ALPHA CHAIN V REGION-RELATED"/>
    <property type="match status" value="1"/>
</dbReference>
<dbReference type="SMART" id="SM00406">
    <property type="entry name" value="IGv"/>
    <property type="match status" value="2"/>
</dbReference>
<keyword evidence="3" id="KW-0732">Signal</keyword>
<dbReference type="InterPro" id="IPR052051">
    <property type="entry name" value="TCR_complex_component"/>
</dbReference>
<keyword evidence="5 8" id="KW-0472">Membrane</keyword>
<dbReference type="SUPFAM" id="SSF48726">
    <property type="entry name" value="Immunoglobulin"/>
    <property type="match status" value="2"/>
</dbReference>
<dbReference type="CDD" id="cd00099">
    <property type="entry name" value="IgV"/>
    <property type="match status" value="1"/>
</dbReference>
<dbReference type="SMART" id="SM00409">
    <property type="entry name" value="IG"/>
    <property type="match status" value="2"/>
</dbReference>
<dbReference type="GeneTree" id="ENSGT00950000182968"/>
<sequence length="362" mass="40822">KMALSRILFYLICANLKIFPYFFSALVNAFVRDKRSFLSADVGGNLTLKCFYEIEASVYYWYKQALGQTLQLISLSNKFQKSGAFYDEFKDETRFKLETDAGTSQLKIFDLQVSDTGTYFCASSFSFLLKFGEGTTVSVKHSGLKNKALVHQSASETIHPGGSVTLNCTVQTGSCDGEHSVYWFRNSEESHPGLIYGGRNDQCEKNSNTRTHTCVYNLSMKNLDESLAGTYYCAVVLHGQILFGNGTKLELKSQVVSQILVYFLIGALIFFSIVSILLVFKLYKMQKRNSCQTSGKGFQETNSLHYAALMRSLLYEALKRTGLVWLIYTLFICLSLDQTTDVYVTVQEVKMEVLHLTILSHL</sequence>
<evidence type="ECO:0000256" key="3">
    <source>
        <dbReference type="ARBA" id="ARBA00022729"/>
    </source>
</evidence>
<dbReference type="Ensembl" id="ENSKMAT00000023098.1">
    <property type="protein sequence ID" value="ENSKMAP00000022809.1"/>
    <property type="gene ID" value="ENSKMAG00000016910.1"/>
</dbReference>
<dbReference type="InterPro" id="IPR003599">
    <property type="entry name" value="Ig_sub"/>
</dbReference>
<keyword evidence="8" id="KW-0812">Transmembrane</keyword>
<keyword evidence="7" id="KW-0325">Glycoprotein</keyword>
<feature type="transmembrane region" description="Helical" evidence="8">
    <location>
        <begin position="259"/>
        <end position="280"/>
    </location>
</feature>
<protein>
    <submittedName>
        <fullName evidence="10">Immunoglobulin kappa light chain-like</fullName>
    </submittedName>
</protein>
<keyword evidence="6" id="KW-1015">Disulfide bond</keyword>
<evidence type="ECO:0000256" key="2">
    <source>
        <dbReference type="ARBA" id="ARBA00022475"/>
    </source>
</evidence>
<name>A0A3Q3BDQ4_KRYMA</name>
<dbReference type="InterPro" id="IPR013106">
    <property type="entry name" value="Ig_V-set"/>
</dbReference>
<dbReference type="PROSITE" id="PS50835">
    <property type="entry name" value="IG_LIKE"/>
    <property type="match status" value="2"/>
</dbReference>
<keyword evidence="2" id="KW-1003">Cell membrane</keyword>
<accession>A0A3Q3BDQ4</accession>
<dbReference type="InterPro" id="IPR007110">
    <property type="entry name" value="Ig-like_dom"/>
</dbReference>
<dbReference type="AlphaFoldDB" id="A0A3Q3BDQ4"/>
<evidence type="ECO:0000256" key="6">
    <source>
        <dbReference type="ARBA" id="ARBA00023157"/>
    </source>
</evidence>
<evidence type="ECO:0000256" key="4">
    <source>
        <dbReference type="ARBA" id="ARBA00022859"/>
    </source>
</evidence>
<evidence type="ECO:0000256" key="7">
    <source>
        <dbReference type="ARBA" id="ARBA00023180"/>
    </source>
</evidence>
<evidence type="ECO:0000256" key="8">
    <source>
        <dbReference type="SAM" id="Phobius"/>
    </source>
</evidence>
<feature type="domain" description="Ig-like" evidence="9">
    <location>
        <begin position="20"/>
        <end position="121"/>
    </location>
</feature>
<dbReference type="Pfam" id="PF07686">
    <property type="entry name" value="V-set"/>
    <property type="match status" value="2"/>
</dbReference>
<dbReference type="GO" id="GO:0005886">
    <property type="term" value="C:plasma membrane"/>
    <property type="evidence" value="ECO:0007669"/>
    <property type="project" value="UniProtKB-SubCell"/>
</dbReference>
<dbReference type="PANTHER" id="PTHR19433:SF127">
    <property type="entry name" value="NITR9"/>
    <property type="match status" value="1"/>
</dbReference>